<keyword evidence="1" id="KW-0805">Transcription regulation</keyword>
<dbReference type="Gene3D" id="3.40.1410.10">
    <property type="entry name" value="Chorismate lyase-like"/>
    <property type="match status" value="1"/>
</dbReference>
<dbReference type="RefSeq" id="WP_228143774.1">
    <property type="nucleotide sequence ID" value="NZ_MUYU01000018.1"/>
</dbReference>
<dbReference type="GO" id="GO:0003677">
    <property type="term" value="F:DNA binding"/>
    <property type="evidence" value="ECO:0007669"/>
    <property type="project" value="UniProtKB-KW"/>
</dbReference>
<dbReference type="AlphaFoldDB" id="A0A1T0CLH6"/>
<feature type="domain" description="HTH gntR-type" evidence="4">
    <location>
        <begin position="4"/>
        <end position="72"/>
    </location>
</feature>
<proteinExistence type="predicted"/>
<evidence type="ECO:0000259" key="4">
    <source>
        <dbReference type="PROSITE" id="PS50949"/>
    </source>
</evidence>
<protein>
    <submittedName>
        <fullName evidence="5">GntR family transcriptional regulator</fullName>
    </submittedName>
</protein>
<dbReference type="SUPFAM" id="SSF46785">
    <property type="entry name" value="Winged helix' DNA-binding domain"/>
    <property type="match status" value="1"/>
</dbReference>
<dbReference type="CDD" id="cd07377">
    <property type="entry name" value="WHTH_GntR"/>
    <property type="match status" value="1"/>
</dbReference>
<dbReference type="EMBL" id="MUYU01000018">
    <property type="protein sequence ID" value="OOS23196.1"/>
    <property type="molecule type" value="Genomic_DNA"/>
</dbReference>
<comment type="caution">
    <text evidence="5">The sequence shown here is derived from an EMBL/GenBank/DDBJ whole genome shotgun (WGS) entry which is preliminary data.</text>
</comment>
<dbReference type="InterPro" id="IPR028978">
    <property type="entry name" value="Chorismate_lyase_/UTRA_dom_sf"/>
</dbReference>
<dbReference type="SUPFAM" id="SSF64288">
    <property type="entry name" value="Chorismate lyase-like"/>
    <property type="match status" value="1"/>
</dbReference>
<organism evidence="5 6">
    <name type="scientific">Moraxella pluranimalium</name>
    <dbReference type="NCBI Taxonomy" id="470453"/>
    <lineage>
        <taxon>Bacteria</taxon>
        <taxon>Pseudomonadati</taxon>
        <taxon>Pseudomonadota</taxon>
        <taxon>Gammaproteobacteria</taxon>
        <taxon>Moraxellales</taxon>
        <taxon>Moraxellaceae</taxon>
        <taxon>Moraxella</taxon>
    </lineage>
</organism>
<gene>
    <name evidence="5" type="ORF">B0680_07655</name>
</gene>
<evidence type="ECO:0000313" key="6">
    <source>
        <dbReference type="Proteomes" id="UP000189800"/>
    </source>
</evidence>
<dbReference type="PANTHER" id="PTHR44846:SF16">
    <property type="entry name" value="TRANSCRIPTIONAL REGULATOR PHNF-RELATED"/>
    <property type="match status" value="1"/>
</dbReference>
<dbReference type="Pfam" id="PF00392">
    <property type="entry name" value="GntR"/>
    <property type="match status" value="1"/>
</dbReference>
<dbReference type="InterPro" id="IPR050679">
    <property type="entry name" value="Bact_HTH_transcr_reg"/>
</dbReference>
<dbReference type="FunFam" id="1.10.10.10:FF:000079">
    <property type="entry name" value="GntR family transcriptional regulator"/>
    <property type="match status" value="1"/>
</dbReference>
<dbReference type="PRINTS" id="PR00035">
    <property type="entry name" value="HTHGNTR"/>
</dbReference>
<sequence length="242" mass="27295">MPKQPAYLTIKNAILTNIHAGIWHQGSAIPAEISLAEKFGVSRMTVNRALKELENERVLERRQGSGTFVAQQKYNHTFIEVRNIAKDTIDAGKTYRADVVLIDTLDIHKLNLPDNHELSTIFFGGAPQADDKVYQVSIIHYADNQPVQYEERWVNAKVIPEFIEQDFTKVNTSDFLIAHVPLEAGEYTIFAKNPTDTVRTALQMAECEPALLLTRKTRSQGQAVTIVNMWHAGSRYQFGGKL</sequence>
<dbReference type="InterPro" id="IPR011663">
    <property type="entry name" value="UTRA"/>
</dbReference>
<name>A0A1T0CLH6_9GAMM</name>
<keyword evidence="6" id="KW-1185">Reference proteome</keyword>
<keyword evidence="3" id="KW-0804">Transcription</keyword>
<dbReference type="PROSITE" id="PS50949">
    <property type="entry name" value="HTH_GNTR"/>
    <property type="match status" value="1"/>
</dbReference>
<dbReference type="SMART" id="SM00345">
    <property type="entry name" value="HTH_GNTR"/>
    <property type="match status" value="1"/>
</dbReference>
<dbReference type="Gene3D" id="1.10.10.10">
    <property type="entry name" value="Winged helix-like DNA-binding domain superfamily/Winged helix DNA-binding domain"/>
    <property type="match status" value="1"/>
</dbReference>
<dbReference type="InterPro" id="IPR036388">
    <property type="entry name" value="WH-like_DNA-bd_sf"/>
</dbReference>
<dbReference type="Pfam" id="PF07702">
    <property type="entry name" value="UTRA"/>
    <property type="match status" value="1"/>
</dbReference>
<accession>A0A1T0CLH6</accession>
<dbReference type="PANTHER" id="PTHR44846">
    <property type="entry name" value="MANNOSYL-D-GLYCERATE TRANSPORT/METABOLISM SYSTEM REPRESSOR MNGR-RELATED"/>
    <property type="match status" value="1"/>
</dbReference>
<dbReference type="InterPro" id="IPR000524">
    <property type="entry name" value="Tscrpt_reg_HTH_GntR"/>
</dbReference>
<evidence type="ECO:0000256" key="2">
    <source>
        <dbReference type="ARBA" id="ARBA00023125"/>
    </source>
</evidence>
<evidence type="ECO:0000256" key="1">
    <source>
        <dbReference type="ARBA" id="ARBA00023015"/>
    </source>
</evidence>
<evidence type="ECO:0000313" key="5">
    <source>
        <dbReference type="EMBL" id="OOS23196.1"/>
    </source>
</evidence>
<keyword evidence="2" id="KW-0238">DNA-binding</keyword>
<evidence type="ECO:0000256" key="3">
    <source>
        <dbReference type="ARBA" id="ARBA00023163"/>
    </source>
</evidence>
<dbReference type="InterPro" id="IPR036390">
    <property type="entry name" value="WH_DNA-bd_sf"/>
</dbReference>
<dbReference type="Proteomes" id="UP000189800">
    <property type="component" value="Unassembled WGS sequence"/>
</dbReference>
<dbReference type="GO" id="GO:0003700">
    <property type="term" value="F:DNA-binding transcription factor activity"/>
    <property type="evidence" value="ECO:0007669"/>
    <property type="project" value="InterPro"/>
</dbReference>
<dbReference type="STRING" id="470453.B0680_07655"/>
<dbReference type="SMART" id="SM00866">
    <property type="entry name" value="UTRA"/>
    <property type="match status" value="1"/>
</dbReference>
<reference evidence="5 6" key="1">
    <citation type="submission" date="2017-02" db="EMBL/GenBank/DDBJ databases">
        <title>Draft genome sequence of Moraxella pluranimalium CCUG 54913T type strain.</title>
        <authorList>
            <person name="Salva-Serra F."/>
            <person name="Engstrom-Jakobsson H."/>
            <person name="Thorell K."/>
            <person name="Jaen-Luchoro D."/>
            <person name="Gonzales-Siles L."/>
            <person name="Karlsson R."/>
            <person name="Yazdan S."/>
            <person name="Boulund F."/>
            <person name="Johnning A."/>
            <person name="Engstrand L."/>
            <person name="Kristiansson E."/>
            <person name="Moore E."/>
        </authorList>
    </citation>
    <scope>NUCLEOTIDE SEQUENCE [LARGE SCALE GENOMIC DNA]</scope>
    <source>
        <strain evidence="5 6">CCUG 54913</strain>
    </source>
</reference>